<dbReference type="Proteomes" id="UP000789920">
    <property type="component" value="Unassembled WGS sequence"/>
</dbReference>
<sequence length="78" mass="8838">YDDSTNNLPEQITKKTSNQPLPFIDVGLENRAASDEEESSDSTWLPVEFLEPSTEESSEESSDEHKKRKGGIIFENYT</sequence>
<evidence type="ECO:0000313" key="2">
    <source>
        <dbReference type="Proteomes" id="UP000789920"/>
    </source>
</evidence>
<dbReference type="EMBL" id="CAJVQC010051026">
    <property type="protein sequence ID" value="CAG8789833.1"/>
    <property type="molecule type" value="Genomic_DNA"/>
</dbReference>
<protein>
    <submittedName>
        <fullName evidence="1">6159_t:CDS:1</fullName>
    </submittedName>
</protein>
<keyword evidence="2" id="KW-1185">Reference proteome</keyword>
<accession>A0ACA9REV3</accession>
<name>A0ACA9REV3_9GLOM</name>
<comment type="caution">
    <text evidence="1">The sequence shown here is derived from an EMBL/GenBank/DDBJ whole genome shotgun (WGS) entry which is preliminary data.</text>
</comment>
<reference evidence="1" key="1">
    <citation type="submission" date="2021-06" db="EMBL/GenBank/DDBJ databases">
        <authorList>
            <person name="Kallberg Y."/>
            <person name="Tangrot J."/>
            <person name="Rosling A."/>
        </authorList>
    </citation>
    <scope>NUCLEOTIDE SEQUENCE</scope>
    <source>
        <strain evidence="1">MA461A</strain>
    </source>
</reference>
<feature type="non-terminal residue" evidence="1">
    <location>
        <position position="78"/>
    </location>
</feature>
<organism evidence="1 2">
    <name type="scientific">Racocetra persica</name>
    <dbReference type="NCBI Taxonomy" id="160502"/>
    <lineage>
        <taxon>Eukaryota</taxon>
        <taxon>Fungi</taxon>
        <taxon>Fungi incertae sedis</taxon>
        <taxon>Mucoromycota</taxon>
        <taxon>Glomeromycotina</taxon>
        <taxon>Glomeromycetes</taxon>
        <taxon>Diversisporales</taxon>
        <taxon>Gigasporaceae</taxon>
        <taxon>Racocetra</taxon>
    </lineage>
</organism>
<gene>
    <name evidence="1" type="ORF">RPERSI_LOCUS18944</name>
</gene>
<evidence type="ECO:0000313" key="1">
    <source>
        <dbReference type="EMBL" id="CAG8789833.1"/>
    </source>
</evidence>
<feature type="non-terminal residue" evidence="1">
    <location>
        <position position="1"/>
    </location>
</feature>
<proteinExistence type="predicted"/>